<gene>
    <name evidence="2" type="ORF">C8E01_11925</name>
</gene>
<feature type="transmembrane region" description="Helical" evidence="1">
    <location>
        <begin position="34"/>
        <end position="50"/>
    </location>
</feature>
<proteinExistence type="predicted"/>
<dbReference type="AlphaFoldDB" id="A0A2U1ANU3"/>
<comment type="caution">
    <text evidence="2">The sequence shown here is derived from an EMBL/GenBank/DDBJ whole genome shotgun (WGS) entry which is preliminary data.</text>
</comment>
<name>A0A2U1ANU3_9BACT</name>
<sequence>MLWLLLYLAYAYCVGINSAASLVFVNLYGCCHSYTLYAFSYSWPLLYLILRSISMNRFFGLLYLALLSLSLPSCQQPSASLSNGPALSELHMKATITQTLHYDNVPSASGLELLGDHYYVVGDDSPYLYRLDKNFRLESQEAIFDTTGFGSGRIAKDEKVDLEGLTLLQHQGKPYLLMMGSGSAPARRKAYLYNICGDDICREGAGGHGAKTVDLDQLYQQLEQEADTLGGSLLNIEGVAAGHGKLYLLQRAIGTGQNVLISYRLSEFIPFLLGETDAQLPQPELSYFRLPGLKDLQAGFSGAYVYDDKLFFTASLENTSDAYADGEVLGSYIGYIPFTWVGKQDTLQIPTTPILQADGNPYTGKAESLVVQKREGKGRYKLVVVSDDDQGGSELFEVMLSMEQ</sequence>
<dbReference type="InterPro" id="IPR053851">
    <property type="entry name" value="DUF6929"/>
</dbReference>
<dbReference type="Pfam" id="PF22000">
    <property type="entry name" value="DUF6929"/>
    <property type="match status" value="1"/>
</dbReference>
<feature type="transmembrane region" description="Helical" evidence="1">
    <location>
        <begin position="7"/>
        <end position="28"/>
    </location>
</feature>
<dbReference type="EMBL" id="QEKI01000019">
    <property type="protein sequence ID" value="PVY38055.1"/>
    <property type="molecule type" value="Genomic_DNA"/>
</dbReference>
<keyword evidence="3" id="KW-1185">Reference proteome</keyword>
<protein>
    <submittedName>
        <fullName evidence="2">Uncharacterized protein</fullName>
    </submittedName>
</protein>
<keyword evidence="1" id="KW-1133">Transmembrane helix</keyword>
<dbReference type="Proteomes" id="UP000245466">
    <property type="component" value="Unassembled WGS sequence"/>
</dbReference>
<keyword evidence="1" id="KW-0472">Membrane</keyword>
<organism evidence="2 3">
    <name type="scientific">Pontibacter virosus</name>
    <dbReference type="NCBI Taxonomy" id="1765052"/>
    <lineage>
        <taxon>Bacteria</taxon>
        <taxon>Pseudomonadati</taxon>
        <taxon>Bacteroidota</taxon>
        <taxon>Cytophagia</taxon>
        <taxon>Cytophagales</taxon>
        <taxon>Hymenobacteraceae</taxon>
        <taxon>Pontibacter</taxon>
    </lineage>
</organism>
<evidence type="ECO:0000256" key="1">
    <source>
        <dbReference type="SAM" id="Phobius"/>
    </source>
</evidence>
<accession>A0A2U1ANU3</accession>
<reference evidence="2 3" key="1">
    <citation type="submission" date="2018-04" db="EMBL/GenBank/DDBJ databases">
        <title>Genomic Encyclopedia of Type Strains, Phase IV (KMG-IV): sequencing the most valuable type-strain genomes for metagenomic binning, comparative biology and taxonomic classification.</title>
        <authorList>
            <person name="Goeker M."/>
        </authorList>
    </citation>
    <scope>NUCLEOTIDE SEQUENCE [LARGE SCALE GENOMIC DNA]</scope>
    <source>
        <strain evidence="2 3">DSM 100231</strain>
    </source>
</reference>
<keyword evidence="1" id="KW-0812">Transmembrane</keyword>
<evidence type="ECO:0000313" key="3">
    <source>
        <dbReference type="Proteomes" id="UP000245466"/>
    </source>
</evidence>
<evidence type="ECO:0000313" key="2">
    <source>
        <dbReference type="EMBL" id="PVY38055.1"/>
    </source>
</evidence>